<keyword evidence="1" id="KW-0812">Transmembrane</keyword>
<keyword evidence="1" id="KW-1133">Transmembrane helix</keyword>
<name>A0A8D8SPB0_9HEMI</name>
<evidence type="ECO:0000256" key="1">
    <source>
        <dbReference type="SAM" id="Phobius"/>
    </source>
</evidence>
<keyword evidence="2" id="KW-0732">Signal</keyword>
<sequence length="112" mass="12570">MKILLVIYCCCLLSQELVLSETVGVGANNNGNKPQPSPNKRPQPPLWTSAKLLTLLIILSIVIGGLLFCCCFQFSCSVTIRNFTEENTTLLPKTKPTVMRKYHSDNQLELWE</sequence>
<evidence type="ECO:0000256" key="2">
    <source>
        <dbReference type="SAM" id="SignalP"/>
    </source>
</evidence>
<dbReference type="EMBL" id="HBUF01226168">
    <property type="protein sequence ID" value="CAG6671467.1"/>
    <property type="molecule type" value="Transcribed_RNA"/>
</dbReference>
<organism evidence="3">
    <name type="scientific">Cacopsylla melanoneura</name>
    <dbReference type="NCBI Taxonomy" id="428564"/>
    <lineage>
        <taxon>Eukaryota</taxon>
        <taxon>Metazoa</taxon>
        <taxon>Ecdysozoa</taxon>
        <taxon>Arthropoda</taxon>
        <taxon>Hexapoda</taxon>
        <taxon>Insecta</taxon>
        <taxon>Pterygota</taxon>
        <taxon>Neoptera</taxon>
        <taxon>Paraneoptera</taxon>
        <taxon>Hemiptera</taxon>
        <taxon>Sternorrhyncha</taxon>
        <taxon>Psylloidea</taxon>
        <taxon>Psyllidae</taxon>
        <taxon>Psyllinae</taxon>
        <taxon>Cacopsylla</taxon>
    </lineage>
</organism>
<feature type="chain" id="PRO_5034027957" evidence="2">
    <location>
        <begin position="21"/>
        <end position="112"/>
    </location>
</feature>
<proteinExistence type="predicted"/>
<reference evidence="3" key="1">
    <citation type="submission" date="2021-05" db="EMBL/GenBank/DDBJ databases">
        <authorList>
            <person name="Alioto T."/>
            <person name="Alioto T."/>
            <person name="Gomez Garrido J."/>
        </authorList>
    </citation>
    <scope>NUCLEOTIDE SEQUENCE</scope>
</reference>
<protein>
    <submittedName>
        <fullName evidence="3">Uncharacterized protein</fullName>
    </submittedName>
</protein>
<evidence type="ECO:0000313" key="3">
    <source>
        <dbReference type="EMBL" id="CAG6671467.1"/>
    </source>
</evidence>
<feature type="signal peptide" evidence="2">
    <location>
        <begin position="1"/>
        <end position="20"/>
    </location>
</feature>
<accession>A0A8D8SPB0</accession>
<feature type="transmembrane region" description="Helical" evidence="1">
    <location>
        <begin position="52"/>
        <end position="74"/>
    </location>
</feature>
<keyword evidence="1" id="KW-0472">Membrane</keyword>
<dbReference type="AlphaFoldDB" id="A0A8D8SPB0"/>